<organism evidence="3 4">
    <name type="scientific">Aspergillus ruber (strain CBS 135680)</name>
    <dbReference type="NCBI Taxonomy" id="1388766"/>
    <lineage>
        <taxon>Eukaryota</taxon>
        <taxon>Fungi</taxon>
        <taxon>Dikarya</taxon>
        <taxon>Ascomycota</taxon>
        <taxon>Pezizomycotina</taxon>
        <taxon>Eurotiomycetes</taxon>
        <taxon>Eurotiomycetidae</taxon>
        <taxon>Eurotiales</taxon>
        <taxon>Aspergillaceae</taxon>
        <taxon>Aspergillus</taxon>
        <taxon>Aspergillus subgen. Aspergillus</taxon>
    </lineage>
</organism>
<protein>
    <recommendedName>
        <fullName evidence="5">Transcription factor IIIC subunit delta N-term-domain-containing protein</fullName>
    </recommendedName>
</protein>
<dbReference type="GeneID" id="63701972"/>
<dbReference type="PANTHER" id="PTHR15496:SF2">
    <property type="entry name" value="GENERAL TRANSCRIPTION FACTOR 3C POLYPEPTIDE 4"/>
    <property type="match status" value="1"/>
</dbReference>
<dbReference type="GO" id="GO:0000127">
    <property type="term" value="C:transcription factor TFIIIC complex"/>
    <property type="evidence" value="ECO:0007669"/>
    <property type="project" value="InterPro"/>
</dbReference>
<dbReference type="Proteomes" id="UP000019804">
    <property type="component" value="Unassembled WGS sequence"/>
</dbReference>
<dbReference type="EMBL" id="KK088416">
    <property type="protein sequence ID" value="EYE97205.1"/>
    <property type="molecule type" value="Genomic_DNA"/>
</dbReference>
<name>A0A017SLN2_ASPRC</name>
<dbReference type="InterPro" id="IPR044230">
    <property type="entry name" value="GTF3C4"/>
</dbReference>
<sequence>MLSPVTLRIFPSCYDCLSWSDDGELAVAAGEYVHILTPRSAAEQTASNTGIAGGQWHFSRFRTNLFTASEWPVIYPQDRQTFSLGAEQSNSTIVGLEWSPPGLGRHRRCVLSVLTSNLMLSFYEPVGLGKWTRVALVNDALKSYFEPLIQEGGLRLRKLMIRSFSWCPPIKAPRSKKPSTPYSVPNTETRWGVQLLAVTNDDNEVILLQTQRSRSEPNFSGFYGFKLLSVTALDELAGNYPMVHPGSVFSTTLRSRIKASNLSCGPWLSRTSGTQHNTYSVTSNVAVLYGTKLRAVKLDVTLTYENDTTESDSRLKTSAKITELAALSGVCHNRHFTGPFQWLYTEGSQEVLLTAGIFGGLAAMSVPAARYQKGDIERTEIQTQEWPFHENTVTGLQTDESRHWEPISGMFSTLNESDQQLTLYLSTIGGYGAAQVFNSLSDRTPFSLPPWKAAIDDYTDQFDIDRDLGGMVTGRIWGLGCHNGHLAVAFTVHPKDMIEYRTAAEERTTVIFVPLNKQNEGESTMGISELPANQTAELQRVKREAVLGYILHSEQRPDGYSALSKKVIYASARCVILDCENEALLARARESLEWLMTLGVLDLHDEMPCSSVVEPKSPETLEPLGKEIFEQCDICDAGIACNSVQESQCANGHVFARCKLTFLSIQEPGVSKFCSDCGLEYLDGDLLNSHYYEDVRSTCQMLCDAFDVCIYCGGKFRP</sequence>
<feature type="domain" description="Transcription factor IIIC 90kDa subunit N-terminal" evidence="1">
    <location>
        <begin position="19"/>
        <end position="514"/>
    </location>
</feature>
<feature type="domain" description="Transcription factor IIIC putative zinc-finger" evidence="2">
    <location>
        <begin position="621"/>
        <end position="716"/>
    </location>
</feature>
<dbReference type="Pfam" id="PF12660">
    <property type="entry name" value="zf-TFIIIC"/>
    <property type="match status" value="1"/>
</dbReference>
<dbReference type="Pfam" id="PF12657">
    <property type="entry name" value="TFIIIC_delta"/>
    <property type="match status" value="1"/>
</dbReference>
<dbReference type="RefSeq" id="XP_040640893.1">
    <property type="nucleotide sequence ID" value="XM_040786848.1"/>
</dbReference>
<dbReference type="GO" id="GO:0006384">
    <property type="term" value="P:transcription initiation at RNA polymerase III promoter"/>
    <property type="evidence" value="ECO:0007669"/>
    <property type="project" value="InterPro"/>
</dbReference>
<evidence type="ECO:0000259" key="2">
    <source>
        <dbReference type="Pfam" id="PF12660"/>
    </source>
</evidence>
<evidence type="ECO:0000259" key="1">
    <source>
        <dbReference type="Pfam" id="PF12657"/>
    </source>
</evidence>
<evidence type="ECO:0000313" key="3">
    <source>
        <dbReference type="EMBL" id="EYE97205.1"/>
    </source>
</evidence>
<dbReference type="GO" id="GO:0004402">
    <property type="term" value="F:histone acetyltransferase activity"/>
    <property type="evidence" value="ECO:0007669"/>
    <property type="project" value="InterPro"/>
</dbReference>
<dbReference type="InterPro" id="IPR024761">
    <property type="entry name" value="TFIIIC_delta_N"/>
</dbReference>
<evidence type="ECO:0008006" key="5">
    <source>
        <dbReference type="Google" id="ProtNLM"/>
    </source>
</evidence>
<dbReference type="STRING" id="1388766.A0A017SLN2"/>
<proteinExistence type="predicted"/>
<dbReference type="HOGENOM" id="CLU_011098_0_0_1"/>
<dbReference type="InterPro" id="IPR024764">
    <property type="entry name" value="TFIIIC_Znf"/>
</dbReference>
<dbReference type="AlphaFoldDB" id="A0A017SLN2"/>
<reference evidence="4" key="1">
    <citation type="journal article" date="2014" name="Nat. Commun.">
        <title>Genomic adaptations of the halophilic Dead Sea filamentous fungus Eurotium rubrum.</title>
        <authorList>
            <person name="Kis-Papo T."/>
            <person name="Weig A.R."/>
            <person name="Riley R."/>
            <person name="Persoh D."/>
            <person name="Salamov A."/>
            <person name="Sun H."/>
            <person name="Lipzen A."/>
            <person name="Wasser S.P."/>
            <person name="Rambold G."/>
            <person name="Grigoriev I.V."/>
            <person name="Nevo E."/>
        </authorList>
    </citation>
    <scope>NUCLEOTIDE SEQUENCE [LARGE SCALE GENOMIC DNA]</scope>
    <source>
        <strain evidence="4">CBS 135680</strain>
    </source>
</reference>
<gene>
    <name evidence="3" type="ORF">EURHEDRAFT_521676</name>
</gene>
<evidence type="ECO:0000313" key="4">
    <source>
        <dbReference type="Proteomes" id="UP000019804"/>
    </source>
</evidence>
<dbReference type="PANTHER" id="PTHR15496">
    <property type="entry name" value="GENERAL TRANSCRIPTION FACTOR 3C POLYPEPTIDE 4 FAMILY"/>
    <property type="match status" value="1"/>
</dbReference>
<dbReference type="OrthoDB" id="6021743at2759"/>
<keyword evidence="4" id="KW-1185">Reference proteome</keyword>
<accession>A0A017SLN2</accession>